<feature type="transmembrane region" description="Helical" evidence="6">
    <location>
        <begin position="481"/>
        <end position="503"/>
    </location>
</feature>
<dbReference type="GO" id="GO:0005886">
    <property type="term" value="C:plasma membrane"/>
    <property type="evidence" value="ECO:0007669"/>
    <property type="project" value="UniProtKB-SubCell"/>
</dbReference>
<keyword evidence="5 6" id="KW-0472">Membrane</keyword>
<protein>
    <submittedName>
        <fullName evidence="8">MFS multidrug transporter</fullName>
    </submittedName>
</protein>
<comment type="subcellular location">
    <subcellularLocation>
        <location evidence="1">Cell membrane</location>
        <topology evidence="1">Multi-pass membrane protein</topology>
    </subcellularLocation>
</comment>
<feature type="domain" description="Major facilitator superfamily (MFS) profile" evidence="7">
    <location>
        <begin position="78"/>
        <end position="510"/>
    </location>
</feature>
<dbReference type="Pfam" id="PF07690">
    <property type="entry name" value="MFS_1"/>
    <property type="match status" value="1"/>
</dbReference>
<evidence type="ECO:0000256" key="6">
    <source>
        <dbReference type="SAM" id="Phobius"/>
    </source>
</evidence>
<feature type="transmembrane region" description="Helical" evidence="6">
    <location>
        <begin position="307"/>
        <end position="326"/>
    </location>
</feature>
<proteinExistence type="inferred from homology"/>
<evidence type="ECO:0000256" key="5">
    <source>
        <dbReference type="ARBA" id="ARBA00023136"/>
    </source>
</evidence>
<reference evidence="8" key="1">
    <citation type="submission" date="2021-12" db="EMBL/GenBank/DDBJ databases">
        <title>Convergent genome expansion in fungi linked to evolution of root-endophyte symbiosis.</title>
        <authorList>
            <consortium name="DOE Joint Genome Institute"/>
            <person name="Ke Y.-H."/>
            <person name="Bonito G."/>
            <person name="Liao H.-L."/>
            <person name="Looney B."/>
            <person name="Rojas-Flechas A."/>
            <person name="Nash J."/>
            <person name="Hameed K."/>
            <person name="Schadt C."/>
            <person name="Martin F."/>
            <person name="Crous P.W."/>
            <person name="Miettinen O."/>
            <person name="Magnuson J.K."/>
            <person name="Labbe J."/>
            <person name="Jacobson D."/>
            <person name="Doktycz M.J."/>
            <person name="Veneault-Fourrey C."/>
            <person name="Kuo A."/>
            <person name="Mondo S."/>
            <person name="Calhoun S."/>
            <person name="Riley R."/>
            <person name="Ohm R."/>
            <person name="LaButti K."/>
            <person name="Andreopoulos B."/>
            <person name="Pangilinan J."/>
            <person name="Nolan M."/>
            <person name="Tritt A."/>
            <person name="Clum A."/>
            <person name="Lipzen A."/>
            <person name="Daum C."/>
            <person name="Barry K."/>
            <person name="Grigoriev I.V."/>
            <person name="Vilgalys R."/>
        </authorList>
    </citation>
    <scope>NUCLEOTIDE SEQUENCE</scope>
    <source>
        <strain evidence="8">PMI_201</strain>
    </source>
</reference>
<dbReference type="InterPro" id="IPR036259">
    <property type="entry name" value="MFS_trans_sf"/>
</dbReference>
<gene>
    <name evidence="8" type="ORF">BGW36DRAFT_363999</name>
</gene>
<keyword evidence="4 6" id="KW-1133">Transmembrane helix</keyword>
<keyword evidence="9" id="KW-1185">Reference proteome</keyword>
<feature type="transmembrane region" description="Helical" evidence="6">
    <location>
        <begin position="206"/>
        <end position="231"/>
    </location>
</feature>
<dbReference type="InterPro" id="IPR020846">
    <property type="entry name" value="MFS_dom"/>
</dbReference>
<dbReference type="GO" id="GO:0022857">
    <property type="term" value="F:transmembrane transporter activity"/>
    <property type="evidence" value="ECO:0007669"/>
    <property type="project" value="InterPro"/>
</dbReference>
<evidence type="ECO:0000313" key="9">
    <source>
        <dbReference type="Proteomes" id="UP001201262"/>
    </source>
</evidence>
<name>A0AAD4KH99_9EURO</name>
<comment type="caution">
    <text evidence="8">The sequence shown here is derived from an EMBL/GenBank/DDBJ whole genome shotgun (WGS) entry which is preliminary data.</text>
</comment>
<dbReference type="SUPFAM" id="SSF103473">
    <property type="entry name" value="MFS general substrate transporter"/>
    <property type="match status" value="1"/>
</dbReference>
<dbReference type="Proteomes" id="UP001201262">
    <property type="component" value="Unassembled WGS sequence"/>
</dbReference>
<comment type="similarity">
    <text evidence="2">Belongs to the major facilitator superfamily.</text>
</comment>
<feature type="transmembrane region" description="Helical" evidence="6">
    <location>
        <begin position="446"/>
        <end position="469"/>
    </location>
</feature>
<evidence type="ECO:0000313" key="8">
    <source>
        <dbReference type="EMBL" id="KAH8691675.1"/>
    </source>
</evidence>
<dbReference type="FunFam" id="1.20.1250.20:FF:000082">
    <property type="entry name" value="MFS multidrug transporter, putative"/>
    <property type="match status" value="1"/>
</dbReference>
<feature type="transmembrane region" description="Helical" evidence="6">
    <location>
        <begin position="237"/>
        <end position="261"/>
    </location>
</feature>
<accession>A0AAD4KH99</accession>
<feature type="transmembrane region" description="Helical" evidence="6">
    <location>
        <begin position="413"/>
        <end position="439"/>
    </location>
</feature>
<dbReference type="PROSITE" id="PS50850">
    <property type="entry name" value="MFS"/>
    <property type="match status" value="1"/>
</dbReference>
<dbReference type="PANTHER" id="PTHR23502">
    <property type="entry name" value="MAJOR FACILITATOR SUPERFAMILY"/>
    <property type="match status" value="1"/>
</dbReference>
<keyword evidence="3 6" id="KW-0812">Transmembrane</keyword>
<dbReference type="AlphaFoldDB" id="A0AAD4KH99"/>
<dbReference type="PANTHER" id="PTHR23502:SF74">
    <property type="entry name" value="MAJOR FACILITATOR SUPERFAMILY (MFS) PROFILE DOMAIN-CONTAINING PROTEIN"/>
    <property type="match status" value="1"/>
</dbReference>
<feature type="transmembrane region" description="Helical" evidence="6">
    <location>
        <begin position="145"/>
        <end position="164"/>
    </location>
</feature>
<feature type="transmembrane region" description="Helical" evidence="6">
    <location>
        <begin position="116"/>
        <end position="133"/>
    </location>
</feature>
<feature type="transmembrane region" description="Helical" evidence="6">
    <location>
        <begin position="170"/>
        <end position="194"/>
    </location>
</feature>
<organism evidence="8 9">
    <name type="scientific">Talaromyces proteolyticus</name>
    <dbReference type="NCBI Taxonomy" id="1131652"/>
    <lineage>
        <taxon>Eukaryota</taxon>
        <taxon>Fungi</taxon>
        <taxon>Dikarya</taxon>
        <taxon>Ascomycota</taxon>
        <taxon>Pezizomycotina</taxon>
        <taxon>Eurotiomycetes</taxon>
        <taxon>Eurotiomycetidae</taxon>
        <taxon>Eurotiales</taxon>
        <taxon>Trichocomaceae</taxon>
        <taxon>Talaromyces</taxon>
        <taxon>Talaromyces sect. Bacilispori</taxon>
    </lineage>
</organism>
<dbReference type="GeneID" id="70244800"/>
<feature type="transmembrane region" description="Helical" evidence="6">
    <location>
        <begin position="388"/>
        <end position="407"/>
    </location>
</feature>
<dbReference type="RefSeq" id="XP_046067767.1">
    <property type="nucleotide sequence ID" value="XM_046214513.1"/>
</dbReference>
<sequence length="520" mass="57316">MTSDTKECVSVRTSSPSLVHQVLSDIDLPTRFIESRRDRKITDSYNLVPLSHHEIIVEFHEGASANPPNWNLKKKLYNAVVALFIVINSGISTALPSNAIPEIMQDLEKTGDELKVLPTAVYLLGYVVGSMIFSTLSETMGRKPILVGSFTLFVLSTLGCAFAPNWWCFLILRAICGIAGAAPQTVVGGLYADLFSDARTRGRAMVTYMSASSFGPILGAIISGCSVKYGWRWVFRISFIVAGVTWVALLFTSETFVPVLLKRQASKMRKEEGCNLYFSRNELESGSAFTRTQTITRPIAMLVYEPIILSTTVYIAIAYSLVFFYFQAYPIIFEGTFNLDIETTSLTYIPIGIGASLSGLVTLAYDIFYERNKKRGKNWTSSPELHRLPLSCFSGPCLTLSIFWLAWTAKSSIHWAVPMASGLVFGFGNQIIFTSLLTYVADAYKIYSASALAASVAIRSIVGALLPFAANPLYKSLGVSWATSILGFLSFACIPIPFLLLYFGPLIRERSPLCQRLVAQ</sequence>
<evidence type="ECO:0000256" key="4">
    <source>
        <dbReference type="ARBA" id="ARBA00022989"/>
    </source>
</evidence>
<dbReference type="InterPro" id="IPR011701">
    <property type="entry name" value="MFS"/>
</dbReference>
<evidence type="ECO:0000256" key="3">
    <source>
        <dbReference type="ARBA" id="ARBA00022692"/>
    </source>
</evidence>
<evidence type="ECO:0000256" key="2">
    <source>
        <dbReference type="ARBA" id="ARBA00008335"/>
    </source>
</evidence>
<feature type="transmembrane region" description="Helical" evidence="6">
    <location>
        <begin position="346"/>
        <end position="368"/>
    </location>
</feature>
<feature type="transmembrane region" description="Helical" evidence="6">
    <location>
        <begin position="76"/>
        <end position="96"/>
    </location>
</feature>
<dbReference type="EMBL" id="JAJTJA010000012">
    <property type="protein sequence ID" value="KAH8691675.1"/>
    <property type="molecule type" value="Genomic_DNA"/>
</dbReference>
<evidence type="ECO:0000259" key="7">
    <source>
        <dbReference type="PROSITE" id="PS50850"/>
    </source>
</evidence>
<evidence type="ECO:0000256" key="1">
    <source>
        <dbReference type="ARBA" id="ARBA00004651"/>
    </source>
</evidence>
<dbReference type="Gene3D" id="1.20.1250.20">
    <property type="entry name" value="MFS general substrate transporter like domains"/>
    <property type="match status" value="1"/>
</dbReference>